<evidence type="ECO:0000313" key="2">
    <source>
        <dbReference type="Proteomes" id="UP000499080"/>
    </source>
</evidence>
<dbReference type="EMBL" id="BGPR01146693">
    <property type="protein sequence ID" value="GBN78011.1"/>
    <property type="molecule type" value="Genomic_DNA"/>
</dbReference>
<dbReference type="Proteomes" id="UP000499080">
    <property type="component" value="Unassembled WGS sequence"/>
</dbReference>
<protein>
    <submittedName>
        <fullName evidence="1">Uncharacterized protein</fullName>
    </submittedName>
</protein>
<comment type="caution">
    <text evidence="1">The sequence shown here is derived from an EMBL/GenBank/DDBJ whole genome shotgun (WGS) entry which is preliminary data.</text>
</comment>
<proteinExistence type="predicted"/>
<sequence>MDLVIWIRGQITTPELVPHLQTSSPHQRYYVCPPMYDLMCIGSNTGRILSGIVRDPCAHLTTTPNRLCLKPTEFIILSFGRPPLEMFMFVSFEINLDITHAAIQYDRNLQ</sequence>
<name>A0A4Y2RQS4_ARAVE</name>
<accession>A0A4Y2RQS4</accession>
<keyword evidence="2" id="KW-1185">Reference proteome</keyword>
<organism evidence="1 2">
    <name type="scientific">Araneus ventricosus</name>
    <name type="common">Orbweaver spider</name>
    <name type="synonym">Epeira ventricosa</name>
    <dbReference type="NCBI Taxonomy" id="182803"/>
    <lineage>
        <taxon>Eukaryota</taxon>
        <taxon>Metazoa</taxon>
        <taxon>Ecdysozoa</taxon>
        <taxon>Arthropoda</taxon>
        <taxon>Chelicerata</taxon>
        <taxon>Arachnida</taxon>
        <taxon>Araneae</taxon>
        <taxon>Araneomorphae</taxon>
        <taxon>Entelegynae</taxon>
        <taxon>Araneoidea</taxon>
        <taxon>Araneidae</taxon>
        <taxon>Araneus</taxon>
    </lineage>
</organism>
<gene>
    <name evidence="1" type="ORF">AVEN_271770_1</name>
</gene>
<evidence type="ECO:0000313" key="1">
    <source>
        <dbReference type="EMBL" id="GBN78011.1"/>
    </source>
</evidence>
<reference evidence="1 2" key="1">
    <citation type="journal article" date="2019" name="Sci. Rep.">
        <title>Orb-weaving spider Araneus ventricosus genome elucidates the spidroin gene catalogue.</title>
        <authorList>
            <person name="Kono N."/>
            <person name="Nakamura H."/>
            <person name="Ohtoshi R."/>
            <person name="Moran D.A.P."/>
            <person name="Shinohara A."/>
            <person name="Yoshida Y."/>
            <person name="Fujiwara M."/>
            <person name="Mori M."/>
            <person name="Tomita M."/>
            <person name="Arakawa K."/>
        </authorList>
    </citation>
    <scope>NUCLEOTIDE SEQUENCE [LARGE SCALE GENOMIC DNA]</scope>
</reference>
<dbReference type="AlphaFoldDB" id="A0A4Y2RQS4"/>